<dbReference type="EMBL" id="BMYX01000019">
    <property type="protein sequence ID" value="GGY24117.1"/>
    <property type="molecule type" value="Genomic_DNA"/>
</dbReference>
<proteinExistence type="predicted"/>
<organism evidence="1 2">
    <name type="scientific">Paludibacterium paludis</name>
    <dbReference type="NCBI Taxonomy" id="1225769"/>
    <lineage>
        <taxon>Bacteria</taxon>
        <taxon>Pseudomonadati</taxon>
        <taxon>Pseudomonadota</taxon>
        <taxon>Betaproteobacteria</taxon>
        <taxon>Neisseriales</taxon>
        <taxon>Chromobacteriaceae</taxon>
        <taxon>Paludibacterium</taxon>
    </lineage>
</organism>
<protein>
    <recommendedName>
        <fullName evidence="3">Patatin-like phospholipase family protein</fullName>
    </recommendedName>
</protein>
<dbReference type="AlphaFoldDB" id="A0A918UBI3"/>
<reference evidence="1" key="2">
    <citation type="submission" date="2020-09" db="EMBL/GenBank/DDBJ databases">
        <authorList>
            <person name="Sun Q."/>
            <person name="Kim S."/>
        </authorList>
    </citation>
    <scope>NUCLEOTIDE SEQUENCE</scope>
    <source>
        <strain evidence="1">KCTC 32182</strain>
    </source>
</reference>
<evidence type="ECO:0000313" key="2">
    <source>
        <dbReference type="Proteomes" id="UP000645257"/>
    </source>
</evidence>
<reference evidence="1" key="1">
    <citation type="journal article" date="2014" name="Int. J. Syst. Evol. Microbiol.">
        <title>Complete genome sequence of Corynebacterium casei LMG S-19264T (=DSM 44701T), isolated from a smear-ripened cheese.</title>
        <authorList>
            <consortium name="US DOE Joint Genome Institute (JGI-PGF)"/>
            <person name="Walter F."/>
            <person name="Albersmeier A."/>
            <person name="Kalinowski J."/>
            <person name="Ruckert C."/>
        </authorList>
    </citation>
    <scope>NUCLEOTIDE SEQUENCE</scope>
    <source>
        <strain evidence="1">KCTC 32182</strain>
    </source>
</reference>
<comment type="caution">
    <text evidence="1">The sequence shown here is derived from an EMBL/GenBank/DDBJ whole genome shotgun (WGS) entry which is preliminary data.</text>
</comment>
<name>A0A918UBI3_9NEIS</name>
<sequence>MTTILTVRAGSGALRHLRDNGLRAGDIAILPGAAGGPKAIGMTGLDKAVFGWLASAPAERELIGASIGGWRFACAMQDDPAAALDRLAQRYTDEEYGDGLDPASITRQTRRMLDDILGPDGYERLLTHPHYRLTLLLAAARGLARSEKRPLLLGGLALAATLNSVSRPLIRHVFTRVLCHDPKSSLGFLPGDAIPTRTVELGRHNIAAALMGTVAIPGVLEGTALPGAPEGVYRDGGLTDYHIDFPYVRQPGIALYPHFTDRIVPGWFDKFLPWRKADAGRQANTLLVCPSREYLARLPGGKLPDRSDFQRYGTDHAARRKAWREATRESERLGDAFLELVGSGRLADVAVPL</sequence>
<dbReference type="SUPFAM" id="SSF52151">
    <property type="entry name" value="FabD/lysophospholipase-like"/>
    <property type="match status" value="1"/>
</dbReference>
<evidence type="ECO:0008006" key="3">
    <source>
        <dbReference type="Google" id="ProtNLM"/>
    </source>
</evidence>
<keyword evidence="2" id="KW-1185">Reference proteome</keyword>
<accession>A0A918UBI3</accession>
<dbReference type="InterPro" id="IPR016035">
    <property type="entry name" value="Acyl_Trfase/lysoPLipase"/>
</dbReference>
<dbReference type="RefSeq" id="WP_229804829.1">
    <property type="nucleotide sequence ID" value="NZ_BMYX01000019.1"/>
</dbReference>
<gene>
    <name evidence="1" type="ORF">GCM10011289_29820</name>
</gene>
<dbReference type="Proteomes" id="UP000645257">
    <property type="component" value="Unassembled WGS sequence"/>
</dbReference>
<evidence type="ECO:0000313" key="1">
    <source>
        <dbReference type="EMBL" id="GGY24117.1"/>
    </source>
</evidence>